<feature type="compositionally biased region" description="Low complexity" evidence="1">
    <location>
        <begin position="459"/>
        <end position="468"/>
    </location>
</feature>
<feature type="compositionally biased region" description="Low complexity" evidence="1">
    <location>
        <begin position="211"/>
        <end position="238"/>
    </location>
</feature>
<feature type="compositionally biased region" description="Acidic residues" evidence="1">
    <location>
        <begin position="312"/>
        <end position="321"/>
    </location>
</feature>
<feature type="compositionally biased region" description="Basic residues" evidence="1">
    <location>
        <begin position="326"/>
        <end position="339"/>
    </location>
</feature>
<feature type="compositionally biased region" description="Basic and acidic residues" evidence="1">
    <location>
        <begin position="363"/>
        <end position="379"/>
    </location>
</feature>
<proteinExistence type="predicted"/>
<name>A0AAD7E1C8_9AGAR</name>
<evidence type="ECO:0000256" key="1">
    <source>
        <dbReference type="SAM" id="MobiDB-lite"/>
    </source>
</evidence>
<evidence type="ECO:0000313" key="3">
    <source>
        <dbReference type="Proteomes" id="UP001219525"/>
    </source>
</evidence>
<feature type="compositionally biased region" description="Acidic residues" evidence="1">
    <location>
        <begin position="431"/>
        <end position="443"/>
    </location>
</feature>
<comment type="caution">
    <text evidence="2">The sequence shown here is derived from an EMBL/GenBank/DDBJ whole genome shotgun (WGS) entry which is preliminary data.</text>
</comment>
<feature type="compositionally biased region" description="Basic residues" evidence="1">
    <location>
        <begin position="239"/>
        <end position="249"/>
    </location>
</feature>
<feature type="compositionally biased region" description="Acidic residues" evidence="1">
    <location>
        <begin position="564"/>
        <end position="577"/>
    </location>
</feature>
<feature type="compositionally biased region" description="Basic residues" evidence="1">
    <location>
        <begin position="56"/>
        <end position="66"/>
    </location>
</feature>
<feature type="compositionally biased region" description="Basic residues" evidence="1">
    <location>
        <begin position="380"/>
        <end position="392"/>
    </location>
</feature>
<feature type="compositionally biased region" description="Low complexity" evidence="1">
    <location>
        <begin position="511"/>
        <end position="520"/>
    </location>
</feature>
<organism evidence="2 3">
    <name type="scientific">Mycena pura</name>
    <dbReference type="NCBI Taxonomy" id="153505"/>
    <lineage>
        <taxon>Eukaryota</taxon>
        <taxon>Fungi</taxon>
        <taxon>Dikarya</taxon>
        <taxon>Basidiomycota</taxon>
        <taxon>Agaricomycotina</taxon>
        <taxon>Agaricomycetes</taxon>
        <taxon>Agaricomycetidae</taxon>
        <taxon>Agaricales</taxon>
        <taxon>Marasmiineae</taxon>
        <taxon>Mycenaceae</taxon>
        <taxon>Mycena</taxon>
    </lineage>
</organism>
<feature type="region of interest" description="Disordered" evidence="1">
    <location>
        <begin position="19"/>
        <end position="38"/>
    </location>
</feature>
<protein>
    <submittedName>
        <fullName evidence="2">Uncharacterized protein</fullName>
    </submittedName>
</protein>
<dbReference type="EMBL" id="JARJCW010000007">
    <property type="protein sequence ID" value="KAJ7222357.1"/>
    <property type="molecule type" value="Genomic_DNA"/>
</dbReference>
<dbReference type="AlphaFoldDB" id="A0AAD7E1C8"/>
<evidence type="ECO:0000313" key="2">
    <source>
        <dbReference type="EMBL" id="KAJ7222357.1"/>
    </source>
</evidence>
<feature type="compositionally biased region" description="Basic and acidic residues" evidence="1">
    <location>
        <begin position="282"/>
        <end position="311"/>
    </location>
</feature>
<gene>
    <name evidence="2" type="ORF">GGX14DRAFT_663380</name>
</gene>
<feature type="compositionally biased region" description="Basic and acidic residues" evidence="1">
    <location>
        <begin position="474"/>
        <end position="485"/>
    </location>
</feature>
<feature type="compositionally biased region" description="Basic and acidic residues" evidence="1">
    <location>
        <begin position="416"/>
        <end position="428"/>
    </location>
</feature>
<dbReference type="Proteomes" id="UP001219525">
    <property type="component" value="Unassembled WGS sequence"/>
</dbReference>
<feature type="region of interest" description="Disordered" evidence="1">
    <location>
        <begin position="56"/>
        <end position="577"/>
    </location>
</feature>
<keyword evidence="3" id="KW-1185">Reference proteome</keyword>
<reference evidence="2" key="1">
    <citation type="submission" date="2023-03" db="EMBL/GenBank/DDBJ databases">
        <title>Massive genome expansion in bonnet fungi (Mycena s.s.) driven by repeated elements and novel gene families across ecological guilds.</title>
        <authorList>
            <consortium name="Lawrence Berkeley National Laboratory"/>
            <person name="Harder C.B."/>
            <person name="Miyauchi S."/>
            <person name="Viragh M."/>
            <person name="Kuo A."/>
            <person name="Thoen E."/>
            <person name="Andreopoulos B."/>
            <person name="Lu D."/>
            <person name="Skrede I."/>
            <person name="Drula E."/>
            <person name="Henrissat B."/>
            <person name="Morin E."/>
            <person name="Kohler A."/>
            <person name="Barry K."/>
            <person name="LaButti K."/>
            <person name="Morin E."/>
            <person name="Salamov A."/>
            <person name="Lipzen A."/>
            <person name="Mereny Z."/>
            <person name="Hegedus B."/>
            <person name="Baldrian P."/>
            <person name="Stursova M."/>
            <person name="Weitz H."/>
            <person name="Taylor A."/>
            <person name="Grigoriev I.V."/>
            <person name="Nagy L.G."/>
            <person name="Martin F."/>
            <person name="Kauserud H."/>
        </authorList>
    </citation>
    <scope>NUCLEOTIDE SEQUENCE</scope>
    <source>
        <strain evidence="2">9144</strain>
    </source>
</reference>
<sequence>MNNPKPGLVTPIAACDVEQSRAKRLQRQQSRFRDRGGIFVPSTSNDLVDILLGKKKLSPLKRRSRSRSLSASPTKPPSAARKNGGKAVKAQARTKALKPQKLAADTYGHDDTSQKPVAGPSRLPNTVNEPLIKATAHRKGKNPVPDVPPAGDTAPKRKGRAPKSKQTIKDSAATPSKSTTKRKVTKVTALDDPPDDVATKKQAAARKSRASRTAITAEDSVGADVAPAVAAKSAASSRSKLRGKATARKSKPDVPQCDEEPQPGAKRARGKARPNCAELLDGGEHEKEEVQGKKAASDAKRTREAKARDVELSDSEEDEQEEPQRKKTTSRAKGARVVKARGVELADGEENDGEVTKGKKAVRSKDANSSRARKTEGKGKQAKPAKRTARKRQPPEDGGVSDQARPTKRLKTAPQAKDDDHLPARRQLEVIPEEDEDAMEEEAPAMKTPTLLSKHSDSTSKPTETTPSTKKRARERDVTETEVQTRRKRVKVAVDAEETPVAKPKKRASAKSKSASTTTAGNNKRANTRSRVLKESVMEKPPAPIVRRRAPPQSVLDRVREPVLADDGEPDELDLLS</sequence>
<accession>A0AAD7E1C8</accession>